<reference evidence="2" key="2">
    <citation type="submission" date="2025-09" db="UniProtKB">
        <authorList>
            <consortium name="Ensembl"/>
        </authorList>
    </citation>
    <scope>IDENTIFICATION</scope>
</reference>
<dbReference type="PANTHER" id="PTHR45619">
    <property type="entry name" value="SERINE/THREONINE-PROTEIN PHOSPHATASE PP2A-RELATED"/>
    <property type="match status" value="1"/>
</dbReference>
<sequence>MLDKYLGISLYKHIFQKLSESQVKSLCQKAKEILTKECNMQEVPYPVTICGDVQGQFQDLMNCLELVTPLGKTFPKHLIMPMASRWCPELTS</sequence>
<keyword evidence="1" id="KW-0378">Hydrolase</keyword>
<dbReference type="Proteomes" id="UP000694391">
    <property type="component" value="Unplaced"/>
</dbReference>
<organism evidence="2 3">
    <name type="scientific">Canis lupus dingo</name>
    <name type="common">dingo</name>
    <dbReference type="NCBI Taxonomy" id="286419"/>
    <lineage>
        <taxon>Eukaryota</taxon>
        <taxon>Metazoa</taxon>
        <taxon>Chordata</taxon>
        <taxon>Craniata</taxon>
        <taxon>Vertebrata</taxon>
        <taxon>Euteleostomi</taxon>
        <taxon>Mammalia</taxon>
        <taxon>Eutheria</taxon>
        <taxon>Laurasiatheria</taxon>
        <taxon>Carnivora</taxon>
        <taxon>Caniformia</taxon>
        <taxon>Canidae</taxon>
        <taxon>Canis</taxon>
    </lineage>
</organism>
<dbReference type="Gene3D" id="3.60.21.10">
    <property type="match status" value="1"/>
</dbReference>
<evidence type="ECO:0000256" key="1">
    <source>
        <dbReference type="ARBA" id="ARBA00022912"/>
    </source>
</evidence>
<evidence type="ECO:0000313" key="3">
    <source>
        <dbReference type="Proteomes" id="UP000694391"/>
    </source>
</evidence>
<name>A0A8C0KCA6_CANLU</name>
<reference evidence="2" key="1">
    <citation type="submission" date="2025-08" db="UniProtKB">
        <authorList>
            <consortium name="Ensembl"/>
        </authorList>
    </citation>
    <scope>IDENTIFICATION</scope>
</reference>
<proteinExistence type="predicted"/>
<keyword evidence="1" id="KW-0904">Protein phosphatase</keyword>
<protein>
    <submittedName>
        <fullName evidence="2">Uncharacterized protein</fullName>
    </submittedName>
</protein>
<evidence type="ECO:0000313" key="2">
    <source>
        <dbReference type="Ensembl" id="ENSCAFP00020013208.1"/>
    </source>
</evidence>
<keyword evidence="3" id="KW-1185">Reference proteome</keyword>
<accession>A0A8C0KCA6</accession>
<dbReference type="AlphaFoldDB" id="A0A8C0KCA6"/>
<dbReference type="GO" id="GO:0004722">
    <property type="term" value="F:protein serine/threonine phosphatase activity"/>
    <property type="evidence" value="ECO:0007669"/>
    <property type="project" value="InterPro"/>
</dbReference>
<dbReference type="InterPro" id="IPR029052">
    <property type="entry name" value="Metallo-depent_PP-like"/>
</dbReference>
<dbReference type="InterPro" id="IPR047129">
    <property type="entry name" value="PPA2-like"/>
</dbReference>
<dbReference type="Ensembl" id="ENSCAFT00020015238.1">
    <property type="protein sequence ID" value="ENSCAFP00020013208.1"/>
    <property type="gene ID" value="ENSCAFG00020010609.1"/>
</dbReference>
<dbReference type="GeneTree" id="ENSGT01050000248449"/>
<dbReference type="SUPFAM" id="SSF56300">
    <property type="entry name" value="Metallo-dependent phosphatases"/>
    <property type="match status" value="1"/>
</dbReference>